<sequence>MEIYENRRAFRIWKDFELNILYSGLADTGPEWRAEHVRSPFSRLYFILEGEGLARIGEKTLRLRAGSIYLIPAEMDFSYFCEEHMEQLFFHVNVNGQNGMDYFRDCRRLLEREGNPERTGLIRRLYRSEGAADAFRLKGMIWEELAAFAQEGELPEPSEQNYSELVSRFFFLARNPVSAASQIRGLAEALHVSESTLSKRFRRETGITPGAYLNRLVLDRACRLLLSGEMSIAEVAERLGFSDQFYFTKYFRRQMSMTPSAYRKLMRRG</sequence>
<dbReference type="Gene3D" id="2.60.120.10">
    <property type="entry name" value="Jelly Rolls"/>
    <property type="match status" value="1"/>
</dbReference>
<evidence type="ECO:0000313" key="6">
    <source>
        <dbReference type="Proteomes" id="UP000824007"/>
    </source>
</evidence>
<dbReference type="Pfam" id="PF12833">
    <property type="entry name" value="HTH_18"/>
    <property type="match status" value="1"/>
</dbReference>
<dbReference type="AlphaFoldDB" id="A0A9D2C5H9"/>
<evidence type="ECO:0000313" key="5">
    <source>
        <dbReference type="EMBL" id="HIY59393.1"/>
    </source>
</evidence>
<organism evidence="5 6">
    <name type="scientific">Candidatus Eisenbergiella pullistercoris</name>
    <dbReference type="NCBI Taxonomy" id="2838555"/>
    <lineage>
        <taxon>Bacteria</taxon>
        <taxon>Bacillati</taxon>
        <taxon>Bacillota</taxon>
        <taxon>Clostridia</taxon>
        <taxon>Lachnospirales</taxon>
        <taxon>Lachnospiraceae</taxon>
        <taxon>Eisenbergiella</taxon>
    </lineage>
</organism>
<keyword evidence="2" id="KW-0238">DNA-binding</keyword>
<dbReference type="InterPro" id="IPR003313">
    <property type="entry name" value="AraC-bd"/>
</dbReference>
<evidence type="ECO:0000259" key="4">
    <source>
        <dbReference type="PROSITE" id="PS01124"/>
    </source>
</evidence>
<accession>A0A9D2C5H9</accession>
<dbReference type="PROSITE" id="PS01124">
    <property type="entry name" value="HTH_ARAC_FAMILY_2"/>
    <property type="match status" value="1"/>
</dbReference>
<dbReference type="InterPro" id="IPR011051">
    <property type="entry name" value="RmlC_Cupin_sf"/>
</dbReference>
<reference evidence="5" key="2">
    <citation type="submission" date="2021-04" db="EMBL/GenBank/DDBJ databases">
        <authorList>
            <person name="Gilroy R."/>
        </authorList>
    </citation>
    <scope>NUCLEOTIDE SEQUENCE</scope>
    <source>
        <strain evidence="5">ChiSxjej3B15-24422</strain>
    </source>
</reference>
<dbReference type="Pfam" id="PF02311">
    <property type="entry name" value="AraC_binding"/>
    <property type="match status" value="1"/>
</dbReference>
<reference evidence="5" key="1">
    <citation type="journal article" date="2021" name="PeerJ">
        <title>Extensive microbial diversity within the chicken gut microbiome revealed by metagenomics and culture.</title>
        <authorList>
            <person name="Gilroy R."/>
            <person name="Ravi A."/>
            <person name="Getino M."/>
            <person name="Pursley I."/>
            <person name="Horton D.L."/>
            <person name="Alikhan N.F."/>
            <person name="Baker D."/>
            <person name="Gharbi K."/>
            <person name="Hall N."/>
            <person name="Watson M."/>
            <person name="Adriaenssens E.M."/>
            <person name="Foster-Nyarko E."/>
            <person name="Jarju S."/>
            <person name="Secka A."/>
            <person name="Antonio M."/>
            <person name="Oren A."/>
            <person name="Chaudhuri R.R."/>
            <person name="La Ragione R."/>
            <person name="Hildebrand F."/>
            <person name="Pallen M.J."/>
        </authorList>
    </citation>
    <scope>NUCLEOTIDE SEQUENCE</scope>
    <source>
        <strain evidence="5">ChiSxjej3B15-24422</strain>
    </source>
</reference>
<name>A0A9D2C5H9_9FIRM</name>
<dbReference type="Gene3D" id="1.10.10.60">
    <property type="entry name" value="Homeodomain-like"/>
    <property type="match status" value="2"/>
</dbReference>
<evidence type="ECO:0000256" key="3">
    <source>
        <dbReference type="ARBA" id="ARBA00023163"/>
    </source>
</evidence>
<dbReference type="SUPFAM" id="SSF46689">
    <property type="entry name" value="Homeodomain-like"/>
    <property type="match status" value="2"/>
</dbReference>
<dbReference type="PANTHER" id="PTHR43280">
    <property type="entry name" value="ARAC-FAMILY TRANSCRIPTIONAL REGULATOR"/>
    <property type="match status" value="1"/>
</dbReference>
<proteinExistence type="predicted"/>
<dbReference type="SUPFAM" id="SSF51182">
    <property type="entry name" value="RmlC-like cupins"/>
    <property type="match status" value="1"/>
</dbReference>
<dbReference type="PANTHER" id="PTHR43280:SF28">
    <property type="entry name" value="HTH-TYPE TRANSCRIPTIONAL ACTIVATOR RHAS"/>
    <property type="match status" value="1"/>
</dbReference>
<dbReference type="Proteomes" id="UP000824007">
    <property type="component" value="Unassembled WGS sequence"/>
</dbReference>
<keyword evidence="1" id="KW-0805">Transcription regulation</keyword>
<dbReference type="SMART" id="SM00342">
    <property type="entry name" value="HTH_ARAC"/>
    <property type="match status" value="1"/>
</dbReference>
<comment type="caution">
    <text evidence="5">The sequence shown here is derived from an EMBL/GenBank/DDBJ whole genome shotgun (WGS) entry which is preliminary data.</text>
</comment>
<gene>
    <name evidence="5" type="ORF">H9831_01720</name>
</gene>
<dbReference type="EMBL" id="DXDD01000021">
    <property type="protein sequence ID" value="HIY59393.1"/>
    <property type="molecule type" value="Genomic_DNA"/>
</dbReference>
<feature type="domain" description="HTH araC/xylS-type" evidence="4">
    <location>
        <begin position="167"/>
        <end position="265"/>
    </location>
</feature>
<dbReference type="PRINTS" id="PR00032">
    <property type="entry name" value="HTHARAC"/>
</dbReference>
<dbReference type="InterPro" id="IPR020449">
    <property type="entry name" value="Tscrpt_reg_AraC-type_HTH"/>
</dbReference>
<dbReference type="GO" id="GO:0003700">
    <property type="term" value="F:DNA-binding transcription factor activity"/>
    <property type="evidence" value="ECO:0007669"/>
    <property type="project" value="InterPro"/>
</dbReference>
<protein>
    <submittedName>
        <fullName evidence="5">AraC family transcriptional regulator</fullName>
    </submittedName>
</protein>
<dbReference type="InterPro" id="IPR014710">
    <property type="entry name" value="RmlC-like_jellyroll"/>
</dbReference>
<evidence type="ECO:0000256" key="1">
    <source>
        <dbReference type="ARBA" id="ARBA00023015"/>
    </source>
</evidence>
<evidence type="ECO:0000256" key="2">
    <source>
        <dbReference type="ARBA" id="ARBA00023125"/>
    </source>
</evidence>
<keyword evidence="3" id="KW-0804">Transcription</keyword>
<dbReference type="GO" id="GO:0043565">
    <property type="term" value="F:sequence-specific DNA binding"/>
    <property type="evidence" value="ECO:0007669"/>
    <property type="project" value="InterPro"/>
</dbReference>
<dbReference type="InterPro" id="IPR018060">
    <property type="entry name" value="HTH_AraC"/>
</dbReference>
<dbReference type="InterPro" id="IPR009057">
    <property type="entry name" value="Homeodomain-like_sf"/>
</dbReference>